<gene>
    <name evidence="3" type="ORF">V7S43_009652</name>
</gene>
<keyword evidence="4" id="KW-1185">Reference proteome</keyword>
<dbReference type="Gene3D" id="3.40.630.30">
    <property type="match status" value="1"/>
</dbReference>
<dbReference type="GO" id="GO:0016740">
    <property type="term" value="F:transferase activity"/>
    <property type="evidence" value="ECO:0007669"/>
    <property type="project" value="UniProtKB-KW"/>
</dbReference>
<keyword evidence="1" id="KW-0808">Transferase</keyword>
<evidence type="ECO:0000259" key="2">
    <source>
        <dbReference type="PROSITE" id="PS51186"/>
    </source>
</evidence>
<dbReference type="PROSITE" id="PS51186">
    <property type="entry name" value="GNAT"/>
    <property type="match status" value="1"/>
</dbReference>
<dbReference type="PANTHER" id="PTHR13947:SF37">
    <property type="entry name" value="LD18367P"/>
    <property type="match status" value="1"/>
</dbReference>
<dbReference type="Proteomes" id="UP001632037">
    <property type="component" value="Unassembled WGS sequence"/>
</dbReference>
<dbReference type="Pfam" id="PF00583">
    <property type="entry name" value="Acetyltransf_1"/>
    <property type="match status" value="1"/>
</dbReference>
<evidence type="ECO:0000256" key="1">
    <source>
        <dbReference type="ARBA" id="ARBA00022679"/>
    </source>
</evidence>
<feature type="domain" description="N-acetyltransferase" evidence="2">
    <location>
        <begin position="9"/>
        <end position="175"/>
    </location>
</feature>
<dbReference type="InterPro" id="IPR050769">
    <property type="entry name" value="NAT_camello-type"/>
</dbReference>
<dbReference type="CDD" id="cd04301">
    <property type="entry name" value="NAT_SF"/>
    <property type="match status" value="1"/>
</dbReference>
<name>A0ABD3FFR5_9STRA</name>
<dbReference type="SUPFAM" id="SSF55729">
    <property type="entry name" value="Acyl-CoA N-acyltransferases (Nat)"/>
    <property type="match status" value="1"/>
</dbReference>
<dbReference type="PANTHER" id="PTHR13947">
    <property type="entry name" value="GNAT FAMILY N-ACETYLTRANSFERASE"/>
    <property type="match status" value="1"/>
</dbReference>
<reference evidence="3 4" key="1">
    <citation type="submission" date="2024-09" db="EMBL/GenBank/DDBJ databases">
        <title>Genome sequencing and assembly of Phytophthora oleae, isolate VK10A, causative agent of rot of olive drupes.</title>
        <authorList>
            <person name="Conti Taguali S."/>
            <person name="Riolo M."/>
            <person name="La Spada F."/>
            <person name="Cacciola S.O."/>
            <person name="Dionisio G."/>
        </authorList>
    </citation>
    <scope>NUCLEOTIDE SEQUENCE [LARGE SCALE GENOMIC DNA]</scope>
    <source>
        <strain evidence="3 4">VK10A</strain>
    </source>
</reference>
<accession>A0ABD3FFR5</accession>
<dbReference type="InterPro" id="IPR016181">
    <property type="entry name" value="Acyl_CoA_acyltransferase"/>
</dbReference>
<dbReference type="AlphaFoldDB" id="A0ABD3FFR5"/>
<proteinExistence type="predicted"/>
<evidence type="ECO:0000313" key="3">
    <source>
        <dbReference type="EMBL" id="KAL3665618.1"/>
    </source>
</evidence>
<comment type="caution">
    <text evidence="3">The sequence shown here is derived from an EMBL/GenBank/DDBJ whole genome shotgun (WGS) entry which is preliminary data.</text>
</comment>
<organism evidence="3 4">
    <name type="scientific">Phytophthora oleae</name>
    <dbReference type="NCBI Taxonomy" id="2107226"/>
    <lineage>
        <taxon>Eukaryota</taxon>
        <taxon>Sar</taxon>
        <taxon>Stramenopiles</taxon>
        <taxon>Oomycota</taxon>
        <taxon>Peronosporomycetes</taxon>
        <taxon>Peronosporales</taxon>
        <taxon>Peronosporaceae</taxon>
        <taxon>Phytophthora</taxon>
    </lineage>
</organism>
<protein>
    <recommendedName>
        <fullName evidence="2">N-acetyltransferase domain-containing protein</fullName>
    </recommendedName>
</protein>
<sequence>MTTTAQPTIQVRQYRPEDHATVTKIYIEGLMGADPNPKYRFLWHELVRKDLTNDFADIEGSHMAPGGNFWVATATQDGPNQVVGIIGLLRVSEDEGQIRRVFVDPNFQRMSVGRKMIAELESWAKQHGIKSLFLTTNANNPKPQAFYASLGYTKVDESEYDWKDPQYFRVFKFIKQL</sequence>
<evidence type="ECO:0000313" key="4">
    <source>
        <dbReference type="Proteomes" id="UP001632037"/>
    </source>
</evidence>
<dbReference type="InterPro" id="IPR000182">
    <property type="entry name" value="GNAT_dom"/>
</dbReference>
<dbReference type="EMBL" id="JBIMZQ010000020">
    <property type="protein sequence ID" value="KAL3665618.1"/>
    <property type="molecule type" value="Genomic_DNA"/>
</dbReference>